<dbReference type="AlphaFoldDB" id="A0A4R1QNF6"/>
<dbReference type="NCBIfam" id="NF002114">
    <property type="entry name" value="PRK00951.2-4"/>
    <property type="match status" value="1"/>
</dbReference>
<evidence type="ECO:0000313" key="8">
    <source>
        <dbReference type="EMBL" id="TCL54503.1"/>
    </source>
</evidence>
<comment type="pathway">
    <text evidence="1 6 7">Amino-acid biosynthesis; L-histidine biosynthesis; L-histidine from 5-phospho-alpha-D-ribose 1-diphosphate: step 6/9.</text>
</comment>
<dbReference type="GO" id="GO:0004424">
    <property type="term" value="F:imidazoleglycerol-phosphate dehydratase activity"/>
    <property type="evidence" value="ECO:0007669"/>
    <property type="project" value="UniProtKB-UniRule"/>
</dbReference>
<dbReference type="CDD" id="cd07914">
    <property type="entry name" value="IGPD"/>
    <property type="match status" value="1"/>
</dbReference>
<dbReference type="PANTHER" id="PTHR23133:SF2">
    <property type="entry name" value="IMIDAZOLEGLYCEROL-PHOSPHATE DEHYDRATASE"/>
    <property type="match status" value="1"/>
</dbReference>
<dbReference type="STRING" id="1650663.GCA_001486665_00123"/>
<comment type="similarity">
    <text evidence="6 7">Belongs to the imidazoleglycerol-phosphate dehydratase family.</text>
</comment>
<dbReference type="InterPro" id="IPR038494">
    <property type="entry name" value="IGPD_sf"/>
</dbReference>
<dbReference type="EC" id="4.2.1.19" evidence="6 7"/>
<dbReference type="FunFam" id="3.30.230.40:FF:000003">
    <property type="entry name" value="Imidazoleglycerol-phosphate dehydratase HisB"/>
    <property type="match status" value="1"/>
</dbReference>
<keyword evidence="6" id="KW-0963">Cytoplasm</keyword>
<evidence type="ECO:0000256" key="2">
    <source>
        <dbReference type="ARBA" id="ARBA00016664"/>
    </source>
</evidence>
<sequence length="195" mass="21289">MRTAEIKRTTAETDISLRLVLEGTGKGSCATGCGFLDHMLVLFARHGRFDLELTCTGDTYVDYHHTVEDVGICLGDAFRQALGDKRGVCRYGQSLLPMDETLILAAADLSGRGGYYGQVEIPTQKVGDFDTELFEEFWIAFARQAQLTLHLQKMAGANSHHIMEGAFKAAARCLRTAVAIDPEFAGEIPSTKGVL</sequence>
<dbReference type="UniPathway" id="UPA00031">
    <property type="reaction ID" value="UER00011"/>
</dbReference>
<protein>
    <recommendedName>
        <fullName evidence="2 6">Imidazoleglycerol-phosphate dehydratase</fullName>
        <shortName evidence="6">IGPD</shortName>
        <ecNumber evidence="6 7">4.2.1.19</ecNumber>
    </recommendedName>
</protein>
<comment type="subcellular location">
    <subcellularLocation>
        <location evidence="6 7">Cytoplasm</location>
    </subcellularLocation>
</comment>
<evidence type="ECO:0000256" key="6">
    <source>
        <dbReference type="HAMAP-Rule" id="MF_00076"/>
    </source>
</evidence>
<dbReference type="Pfam" id="PF00475">
    <property type="entry name" value="IGPD"/>
    <property type="match status" value="1"/>
</dbReference>
<gene>
    <name evidence="6" type="primary">hisB</name>
    <name evidence="8" type="ORF">EDD77_1217</name>
</gene>
<dbReference type="RefSeq" id="WP_058962662.1">
    <property type="nucleotide sequence ID" value="NZ_CABKVM010000011.1"/>
</dbReference>
<dbReference type="PROSITE" id="PS00954">
    <property type="entry name" value="IGP_DEHYDRATASE_1"/>
    <property type="match status" value="1"/>
</dbReference>
<evidence type="ECO:0000313" key="9">
    <source>
        <dbReference type="Proteomes" id="UP000295184"/>
    </source>
</evidence>
<accession>A0A4R1QNF6</accession>
<dbReference type="GeneID" id="97382548"/>
<keyword evidence="3 6" id="KW-0028">Amino-acid biosynthesis</keyword>
<dbReference type="GO" id="GO:0000105">
    <property type="term" value="P:L-histidine biosynthetic process"/>
    <property type="evidence" value="ECO:0007669"/>
    <property type="project" value="UniProtKB-UniRule"/>
</dbReference>
<comment type="caution">
    <text evidence="8">The sequence shown here is derived from an EMBL/GenBank/DDBJ whole genome shotgun (WGS) entry which is preliminary data.</text>
</comment>
<dbReference type="InterPro" id="IPR020568">
    <property type="entry name" value="Ribosomal_Su5_D2-typ_SF"/>
</dbReference>
<evidence type="ECO:0000256" key="7">
    <source>
        <dbReference type="RuleBase" id="RU000599"/>
    </source>
</evidence>
<dbReference type="GO" id="GO:0005737">
    <property type="term" value="C:cytoplasm"/>
    <property type="evidence" value="ECO:0007669"/>
    <property type="project" value="UniProtKB-SubCell"/>
</dbReference>
<comment type="catalytic activity">
    <reaction evidence="6 7">
        <text>D-erythro-1-(imidazol-4-yl)glycerol 3-phosphate = 3-(imidazol-4-yl)-2-oxopropyl phosphate + H2O</text>
        <dbReference type="Rhea" id="RHEA:11040"/>
        <dbReference type="ChEBI" id="CHEBI:15377"/>
        <dbReference type="ChEBI" id="CHEBI:57766"/>
        <dbReference type="ChEBI" id="CHEBI:58278"/>
        <dbReference type="EC" id="4.2.1.19"/>
    </reaction>
</comment>
<keyword evidence="4 6" id="KW-0368">Histidine biosynthesis</keyword>
<reference evidence="8 9" key="1">
    <citation type="submission" date="2019-03" db="EMBL/GenBank/DDBJ databases">
        <title>Genomic Encyclopedia of Type Strains, Phase IV (KMG-IV): sequencing the most valuable type-strain genomes for metagenomic binning, comparative biology and taxonomic classification.</title>
        <authorList>
            <person name="Goeker M."/>
        </authorList>
    </citation>
    <scope>NUCLEOTIDE SEQUENCE [LARGE SCALE GENOMIC DNA]</scope>
    <source>
        <strain evidence="8 9">DSM 100451</strain>
    </source>
</reference>
<name>A0A4R1QNF6_9FIRM</name>
<dbReference type="EMBL" id="SLUM01000021">
    <property type="protein sequence ID" value="TCL54503.1"/>
    <property type="molecule type" value="Genomic_DNA"/>
</dbReference>
<keyword evidence="5 6" id="KW-0456">Lyase</keyword>
<dbReference type="PROSITE" id="PS00955">
    <property type="entry name" value="IGP_DEHYDRATASE_2"/>
    <property type="match status" value="1"/>
</dbReference>
<dbReference type="PANTHER" id="PTHR23133">
    <property type="entry name" value="IMIDAZOLEGLYCEROL-PHOSPHATE DEHYDRATASE HIS7"/>
    <property type="match status" value="1"/>
</dbReference>
<dbReference type="FunFam" id="3.30.230.40:FF:000001">
    <property type="entry name" value="Imidazoleglycerol-phosphate dehydratase HisB"/>
    <property type="match status" value="1"/>
</dbReference>
<evidence type="ECO:0000256" key="5">
    <source>
        <dbReference type="ARBA" id="ARBA00023239"/>
    </source>
</evidence>
<proteinExistence type="inferred from homology"/>
<dbReference type="InterPro" id="IPR020565">
    <property type="entry name" value="ImidazoleglycerP_deHydtase_CS"/>
</dbReference>
<dbReference type="SUPFAM" id="SSF54211">
    <property type="entry name" value="Ribosomal protein S5 domain 2-like"/>
    <property type="match status" value="2"/>
</dbReference>
<dbReference type="NCBIfam" id="NF002111">
    <property type="entry name" value="PRK00951.2-1"/>
    <property type="match status" value="1"/>
</dbReference>
<dbReference type="Proteomes" id="UP000295184">
    <property type="component" value="Unassembled WGS sequence"/>
</dbReference>
<organism evidence="8 9">
    <name type="scientific">Allofournierella massiliensis</name>
    <dbReference type="NCBI Taxonomy" id="1650663"/>
    <lineage>
        <taxon>Bacteria</taxon>
        <taxon>Bacillati</taxon>
        <taxon>Bacillota</taxon>
        <taxon>Clostridia</taxon>
        <taxon>Eubacteriales</taxon>
        <taxon>Oscillospiraceae</taxon>
        <taxon>Allofournierella</taxon>
    </lineage>
</organism>
<dbReference type="OrthoDB" id="9790411at2"/>
<evidence type="ECO:0000256" key="4">
    <source>
        <dbReference type="ARBA" id="ARBA00023102"/>
    </source>
</evidence>
<dbReference type="InterPro" id="IPR000807">
    <property type="entry name" value="ImidazoleglycerolP_deHydtase"/>
</dbReference>
<evidence type="ECO:0000256" key="1">
    <source>
        <dbReference type="ARBA" id="ARBA00005047"/>
    </source>
</evidence>
<dbReference type="HAMAP" id="MF_00076">
    <property type="entry name" value="HisB"/>
    <property type="match status" value="1"/>
</dbReference>
<dbReference type="Gene3D" id="3.30.230.40">
    <property type="entry name" value="Imidazole glycerol phosphate dehydratase, domain 1"/>
    <property type="match status" value="2"/>
</dbReference>
<evidence type="ECO:0000256" key="3">
    <source>
        <dbReference type="ARBA" id="ARBA00022605"/>
    </source>
</evidence>